<dbReference type="CDD" id="cd01647">
    <property type="entry name" value="RT_LTR"/>
    <property type="match status" value="1"/>
</dbReference>
<evidence type="ECO:0000259" key="1">
    <source>
        <dbReference type="Pfam" id="PF00078"/>
    </source>
</evidence>
<accession>A0AAE1VUG7</accession>
<dbReference type="PANTHER" id="PTHR33064">
    <property type="entry name" value="POL PROTEIN"/>
    <property type="match status" value="1"/>
</dbReference>
<comment type="caution">
    <text evidence="2">The sequence shown here is derived from an EMBL/GenBank/DDBJ whole genome shotgun (WGS) entry which is preliminary data.</text>
</comment>
<dbReference type="InterPro" id="IPR000477">
    <property type="entry name" value="RT_dom"/>
</dbReference>
<dbReference type="SUPFAM" id="SSF56672">
    <property type="entry name" value="DNA/RNA polymerases"/>
    <property type="match status" value="1"/>
</dbReference>
<dbReference type="EMBL" id="JACGWL010000898">
    <property type="protein sequence ID" value="KAK4381352.1"/>
    <property type="molecule type" value="Genomic_DNA"/>
</dbReference>
<dbReference type="InterPro" id="IPR043128">
    <property type="entry name" value="Rev_trsase/Diguanyl_cyclase"/>
</dbReference>
<reference evidence="2" key="2">
    <citation type="journal article" date="2024" name="Plant">
        <title>Genomic evolution and insights into agronomic trait innovations of Sesamum species.</title>
        <authorList>
            <person name="Miao H."/>
            <person name="Wang L."/>
            <person name="Qu L."/>
            <person name="Liu H."/>
            <person name="Sun Y."/>
            <person name="Le M."/>
            <person name="Wang Q."/>
            <person name="Wei S."/>
            <person name="Zheng Y."/>
            <person name="Lin W."/>
            <person name="Duan Y."/>
            <person name="Cao H."/>
            <person name="Xiong S."/>
            <person name="Wang X."/>
            <person name="Wei L."/>
            <person name="Li C."/>
            <person name="Ma Q."/>
            <person name="Ju M."/>
            <person name="Zhao R."/>
            <person name="Li G."/>
            <person name="Mu C."/>
            <person name="Tian Q."/>
            <person name="Mei H."/>
            <person name="Zhang T."/>
            <person name="Gao T."/>
            <person name="Zhang H."/>
        </authorList>
    </citation>
    <scope>NUCLEOTIDE SEQUENCE</scope>
    <source>
        <strain evidence="2">K16</strain>
    </source>
</reference>
<proteinExistence type="predicted"/>
<protein>
    <submittedName>
        <fullName evidence="2">Enzymatic polyprotein</fullName>
    </submittedName>
</protein>
<sequence>MTVSNKTMERIMRQDSNLSPYDGFRIGGIDKVLNQIGPKPEKTSHNLQSKFRKEYIEIPRIFKEFAKVMAPDPIRIPRIGGVDIVKKDHPVLDRTMSSRTEFSSRMSFSEDRIIGYKEKEKDLSKVLTPQEIRVDNVKLRCPEGWKEIQVIFDITKNENYFPCDDLYHLPQPVVDRYEDMLEIAGHEILVTGVAGRENGRSGICTAKPGVFPKEARETLPVIAGRDFSQKILILNTGIREAKIMIGGAFGTPWFRDNQRNLLIFTTNCGSEIQDKRKFGKVLLSFRQQGLIDSDSFYEESEEEIKNLKEAMQELKTMDIREEIQLSLENVKRLIQRNFSENPLAWWDRNKIEATLKIKEECKYEYVRYKPIQMNMEDKKDMQMIIKKHINLGLIEPGISAYSSPGFLIKMESESQKFTAFSTPLGQYIWNVLPMGLANAPHIFQRKMDNLFKDYFEFMFVYIDDILIASKNMKEHIKHLEIFSDACYKEGLVLFEKKATIAVNKMEFLGILIDEAGIELQEHIVEKIRNFPDILKDKKQLQSFLGVVNFTGIFIKDLAKYRKDFRPLLKETESTKWKWEEIHTQRVRELKQVCNNLPKLAIPQDEDELVVYTDANDYRWAAVLMKRNTTGGAL</sequence>
<dbReference type="AlphaFoldDB" id="A0AAE1VUG7"/>
<name>A0AAE1VUG7_9LAMI</name>
<organism evidence="2 3">
    <name type="scientific">Sesamum angolense</name>
    <dbReference type="NCBI Taxonomy" id="2727404"/>
    <lineage>
        <taxon>Eukaryota</taxon>
        <taxon>Viridiplantae</taxon>
        <taxon>Streptophyta</taxon>
        <taxon>Embryophyta</taxon>
        <taxon>Tracheophyta</taxon>
        <taxon>Spermatophyta</taxon>
        <taxon>Magnoliopsida</taxon>
        <taxon>eudicotyledons</taxon>
        <taxon>Gunneridae</taxon>
        <taxon>Pentapetalae</taxon>
        <taxon>asterids</taxon>
        <taxon>lamiids</taxon>
        <taxon>Lamiales</taxon>
        <taxon>Pedaliaceae</taxon>
        <taxon>Sesamum</taxon>
    </lineage>
</organism>
<dbReference type="Pfam" id="PF00078">
    <property type="entry name" value="RVT_1"/>
    <property type="match status" value="1"/>
</dbReference>
<evidence type="ECO:0000313" key="2">
    <source>
        <dbReference type="EMBL" id="KAK4381352.1"/>
    </source>
</evidence>
<gene>
    <name evidence="2" type="ORF">Sango_2975500</name>
</gene>
<evidence type="ECO:0000313" key="3">
    <source>
        <dbReference type="Proteomes" id="UP001289374"/>
    </source>
</evidence>
<keyword evidence="3" id="KW-1185">Reference proteome</keyword>
<dbReference type="PANTHER" id="PTHR33064:SF37">
    <property type="entry name" value="RIBONUCLEASE H"/>
    <property type="match status" value="1"/>
</dbReference>
<dbReference type="InterPro" id="IPR043502">
    <property type="entry name" value="DNA/RNA_pol_sf"/>
</dbReference>
<dbReference type="FunFam" id="3.30.70.270:FF:000003">
    <property type="entry name" value="Transposon Ty3-G Gag-Pol polyprotein"/>
    <property type="match status" value="1"/>
</dbReference>
<dbReference type="Gene3D" id="3.30.70.270">
    <property type="match status" value="2"/>
</dbReference>
<dbReference type="Proteomes" id="UP001289374">
    <property type="component" value="Unassembled WGS sequence"/>
</dbReference>
<reference evidence="2" key="1">
    <citation type="submission" date="2020-06" db="EMBL/GenBank/DDBJ databases">
        <authorList>
            <person name="Li T."/>
            <person name="Hu X."/>
            <person name="Zhang T."/>
            <person name="Song X."/>
            <person name="Zhang H."/>
            <person name="Dai N."/>
            <person name="Sheng W."/>
            <person name="Hou X."/>
            <person name="Wei L."/>
        </authorList>
    </citation>
    <scope>NUCLEOTIDE SEQUENCE</scope>
    <source>
        <strain evidence="2">K16</strain>
        <tissue evidence="2">Leaf</tissue>
    </source>
</reference>
<dbReference type="InterPro" id="IPR051320">
    <property type="entry name" value="Viral_Replic_Matur_Polypro"/>
</dbReference>
<feature type="domain" description="Reverse transcriptase" evidence="1">
    <location>
        <begin position="407"/>
        <end position="510"/>
    </location>
</feature>